<evidence type="ECO:0000313" key="2">
    <source>
        <dbReference type="EMBL" id="QGR20557.1"/>
    </source>
</evidence>
<dbReference type="SUPFAM" id="SSF47413">
    <property type="entry name" value="lambda repressor-like DNA-binding domains"/>
    <property type="match status" value="1"/>
</dbReference>
<accession>A0A650CSU9</accession>
<reference evidence="2 3" key="1">
    <citation type="submission" date="2019-10" db="EMBL/GenBank/DDBJ databases">
        <title>Genome Sequences from Six Type Strain Members of the Archaeal Family Sulfolobaceae: Acidianus ambivalens, Acidianus infernus, Metallosphaera prunae, Stygiolobus azoricus, Sulfolobus metallicus, and Sulfurisphaera ohwakuensis.</title>
        <authorList>
            <person name="Counts J.A."/>
            <person name="Kelly R.M."/>
        </authorList>
    </citation>
    <scope>NUCLEOTIDE SEQUENCE [LARGE SCALE GENOMIC DNA]</scope>
    <source>
        <strain evidence="2 3">FC6</strain>
    </source>
</reference>
<dbReference type="Proteomes" id="UP000423396">
    <property type="component" value="Chromosome"/>
</dbReference>
<dbReference type="PROSITE" id="PS50943">
    <property type="entry name" value="HTH_CROC1"/>
    <property type="match status" value="1"/>
</dbReference>
<dbReference type="Gene3D" id="1.10.260.40">
    <property type="entry name" value="lambda repressor-like DNA-binding domains"/>
    <property type="match status" value="1"/>
</dbReference>
<dbReference type="AlphaFoldDB" id="A0A650CSU9"/>
<dbReference type="GO" id="GO:0003677">
    <property type="term" value="F:DNA binding"/>
    <property type="evidence" value="ECO:0007669"/>
    <property type="project" value="InterPro"/>
</dbReference>
<gene>
    <name evidence="2" type="ORF">D1868_09480</name>
</gene>
<dbReference type="KEGG" id="sazo:D1868_09480"/>
<dbReference type="Pfam" id="PF01381">
    <property type="entry name" value="HTH_3"/>
    <property type="match status" value="1"/>
</dbReference>
<keyword evidence="3" id="KW-1185">Reference proteome</keyword>
<organism evidence="2 3">
    <name type="scientific">Stygiolobus azoricus</name>
    <dbReference type="NCBI Taxonomy" id="41675"/>
    <lineage>
        <taxon>Archaea</taxon>
        <taxon>Thermoproteota</taxon>
        <taxon>Thermoprotei</taxon>
        <taxon>Sulfolobales</taxon>
        <taxon>Sulfolobaceae</taxon>
        <taxon>Stygiolobus</taxon>
    </lineage>
</organism>
<dbReference type="EMBL" id="CP045483">
    <property type="protein sequence ID" value="QGR20557.1"/>
    <property type="molecule type" value="Genomic_DNA"/>
</dbReference>
<dbReference type="CDD" id="cd00093">
    <property type="entry name" value="HTH_XRE"/>
    <property type="match status" value="1"/>
</dbReference>
<evidence type="ECO:0000313" key="3">
    <source>
        <dbReference type="Proteomes" id="UP000423396"/>
    </source>
</evidence>
<proteinExistence type="predicted"/>
<evidence type="ECO:0000259" key="1">
    <source>
        <dbReference type="PROSITE" id="PS50943"/>
    </source>
</evidence>
<dbReference type="InterPro" id="IPR001387">
    <property type="entry name" value="Cro/C1-type_HTH"/>
</dbReference>
<dbReference type="InterPro" id="IPR010982">
    <property type="entry name" value="Lambda_DNA-bd_dom_sf"/>
</dbReference>
<sequence>MRSILAQELIKRGYSQKDIAELLGISVAEVNYLIKGKRGDLEIKKELENDEDFVDLINSFVNKLLNEKDNEDVVISLCPLCSYARRKVLKQDSACPYDI</sequence>
<protein>
    <submittedName>
        <fullName evidence="2">Helix-turn-helix domain-containing protein</fullName>
    </submittedName>
</protein>
<dbReference type="PANTHER" id="PTHR40730:SF3">
    <property type="entry name" value="HTH CRO_C1-TYPE DOMAIN-CONTAINING PROTEIN"/>
    <property type="match status" value="1"/>
</dbReference>
<dbReference type="PANTHER" id="PTHR40730">
    <property type="entry name" value="TRANSCRIPTIONAL REGULATOR PROTEIN-LIKE PROTEIN"/>
    <property type="match status" value="1"/>
</dbReference>
<name>A0A650CSU9_9CREN</name>
<feature type="domain" description="HTH cro/C1-type" evidence="1">
    <location>
        <begin position="5"/>
        <end position="38"/>
    </location>
</feature>